<proteinExistence type="predicted"/>
<dbReference type="PANTHER" id="PTHR44998:SF1">
    <property type="entry name" value="UDP-N-ACETYLGLUCOSAMINE--PEPTIDE N-ACETYLGLUCOSAMINYLTRANSFERASE 110 KDA SUBUNIT"/>
    <property type="match status" value="1"/>
</dbReference>
<dbReference type="InterPro" id="IPR019734">
    <property type="entry name" value="TPR_rpt"/>
</dbReference>
<dbReference type="EC" id="3.4.-.-" evidence="2"/>
<name>A0A6S7DWI8_9BURK</name>
<dbReference type="Pfam" id="PF07721">
    <property type="entry name" value="TPR_4"/>
    <property type="match status" value="1"/>
</dbReference>
<dbReference type="Pfam" id="PF14559">
    <property type="entry name" value="TPR_19"/>
    <property type="match status" value="1"/>
</dbReference>
<feature type="repeat" description="TPR" evidence="1">
    <location>
        <begin position="116"/>
        <end position="149"/>
    </location>
</feature>
<dbReference type="PROSITE" id="PS50293">
    <property type="entry name" value="TPR_REGION"/>
    <property type="match status" value="1"/>
</dbReference>
<keyword evidence="3" id="KW-1185">Reference proteome</keyword>
<protein>
    <submittedName>
        <fullName evidence="2">Beta-barrel assembly-enhancing protease</fullName>
        <ecNumber evidence="2">3.4.-.-</ecNumber>
    </submittedName>
</protein>
<feature type="repeat" description="TPR" evidence="1">
    <location>
        <begin position="184"/>
        <end position="217"/>
    </location>
</feature>
<dbReference type="Pfam" id="PF13424">
    <property type="entry name" value="TPR_12"/>
    <property type="match status" value="1"/>
</dbReference>
<dbReference type="SMART" id="SM00028">
    <property type="entry name" value="TPR"/>
    <property type="match status" value="6"/>
</dbReference>
<reference evidence="2 3" key="1">
    <citation type="submission" date="2020-04" db="EMBL/GenBank/DDBJ databases">
        <authorList>
            <person name="De Canck E."/>
        </authorList>
    </citation>
    <scope>NUCLEOTIDE SEQUENCE [LARGE SCALE GENOMIC DNA]</scope>
    <source>
        <strain evidence="2 3">LMG 26788</strain>
    </source>
</reference>
<evidence type="ECO:0000313" key="2">
    <source>
        <dbReference type="EMBL" id="CAB3855184.1"/>
    </source>
</evidence>
<dbReference type="Gene3D" id="3.40.50.2000">
    <property type="entry name" value="Glycogen Phosphorylase B"/>
    <property type="match status" value="1"/>
</dbReference>
<dbReference type="InterPro" id="IPR011990">
    <property type="entry name" value="TPR-like_helical_dom_sf"/>
</dbReference>
<keyword evidence="2" id="KW-0378">Hydrolase</keyword>
<evidence type="ECO:0000313" key="3">
    <source>
        <dbReference type="Proteomes" id="UP000494203"/>
    </source>
</evidence>
<keyword evidence="1" id="KW-0802">TPR repeat</keyword>
<accession>A0A6S7DWI8</accession>
<dbReference type="EMBL" id="CADIKZ010000004">
    <property type="protein sequence ID" value="CAB3855184.1"/>
    <property type="molecule type" value="Genomic_DNA"/>
</dbReference>
<dbReference type="RefSeq" id="WP_244957832.1">
    <property type="nucleotide sequence ID" value="NZ_CADIKZ010000004.1"/>
</dbReference>
<dbReference type="GO" id="GO:0006508">
    <property type="term" value="P:proteolysis"/>
    <property type="evidence" value="ECO:0007669"/>
    <property type="project" value="UniProtKB-KW"/>
</dbReference>
<organism evidence="2 3">
    <name type="scientific">Achromobacter pulmonis</name>
    <dbReference type="NCBI Taxonomy" id="1389932"/>
    <lineage>
        <taxon>Bacteria</taxon>
        <taxon>Pseudomonadati</taxon>
        <taxon>Pseudomonadota</taxon>
        <taxon>Betaproteobacteria</taxon>
        <taxon>Burkholderiales</taxon>
        <taxon>Alcaligenaceae</taxon>
        <taxon>Achromobacter</taxon>
    </lineage>
</organism>
<sequence length="633" mass="68263">MGPTPDPAARPLTVGEAINLAHAHWNAGQAAQAEHVCLRVLDAAPDQPDARHLLGLIAHTYGHPDLALAHLRAACLPATAPAAYCSNLAEICRQQGRLEEAEAAARRAVAADPALADGWNNLGIILQEAGQLSASLECLRRVAALRPDNPQTHNNLGNTCKRLGDNPQALAHYRRALELDPDYAPALSNLAVALGEEGQHEAALAAIRRAIEIDPLVPQAVQILAALERARARHAPAHDGAAHPVPAPAADDERTQTEAEALLRAGQYVAAETLLRQALARGARHVALSRLLAFALQRQGKLGEARALLEQALRAHPGDAASRFDLAEILLAQGDFAAGWREYRYRYRLAHTAQRARHVQRPRWDGRPIPGQTLLIHDEQGYGDTFQFLHLLALARVRSGARVILEVKQACHALARRAGGFDEIVVAGSAPPAFDCHCELLSLPLALGLRLADLPVRTAYLQADPGRVAHWRSRLAALPRPLVGLVWAGSPSHPRDAQRSLALADLAPLAQPGVTFVGLQQGDAAAQADTPVPGLAMVSLSREIRDFDDTAAILTLLDVLISVDSAPAHLAGALGRPAWVLLPFVPDWRWLLERADTPWYPSLRLFRQPAAQTWRPVLDEVAGALRALRADTR</sequence>
<dbReference type="InterPro" id="IPR011717">
    <property type="entry name" value="TPR-4"/>
</dbReference>
<dbReference type="PANTHER" id="PTHR44998">
    <property type="match status" value="1"/>
</dbReference>
<dbReference type="PROSITE" id="PS50005">
    <property type="entry name" value="TPR"/>
    <property type="match status" value="3"/>
</dbReference>
<dbReference type="Proteomes" id="UP000494203">
    <property type="component" value="Unassembled WGS sequence"/>
</dbReference>
<feature type="repeat" description="TPR" evidence="1">
    <location>
        <begin position="150"/>
        <end position="183"/>
    </location>
</feature>
<dbReference type="Gene3D" id="1.25.40.10">
    <property type="entry name" value="Tetratricopeptide repeat domain"/>
    <property type="match status" value="4"/>
</dbReference>
<dbReference type="GO" id="GO:0042802">
    <property type="term" value="F:identical protein binding"/>
    <property type="evidence" value="ECO:0007669"/>
    <property type="project" value="InterPro"/>
</dbReference>
<dbReference type="SUPFAM" id="SSF48452">
    <property type="entry name" value="TPR-like"/>
    <property type="match status" value="3"/>
</dbReference>
<dbReference type="SUPFAM" id="SSF53756">
    <property type="entry name" value="UDP-Glycosyltransferase/glycogen phosphorylase"/>
    <property type="match status" value="1"/>
</dbReference>
<dbReference type="Pfam" id="PF13181">
    <property type="entry name" value="TPR_8"/>
    <property type="match status" value="2"/>
</dbReference>
<dbReference type="GO" id="GO:0008233">
    <property type="term" value="F:peptidase activity"/>
    <property type="evidence" value="ECO:0007669"/>
    <property type="project" value="UniProtKB-KW"/>
</dbReference>
<keyword evidence="2" id="KW-0645">Protease</keyword>
<dbReference type="AlphaFoldDB" id="A0A6S7DWI8"/>
<evidence type="ECO:0000256" key="1">
    <source>
        <dbReference type="PROSITE-ProRule" id="PRU00339"/>
    </source>
</evidence>
<gene>
    <name evidence="2" type="primary">bepA_3</name>
    <name evidence="2" type="ORF">LMG26788_01972</name>
</gene>
<dbReference type="Pfam" id="PF13432">
    <property type="entry name" value="TPR_16"/>
    <property type="match status" value="1"/>
</dbReference>